<proteinExistence type="predicted"/>
<dbReference type="GO" id="GO:0016746">
    <property type="term" value="F:acyltransferase activity"/>
    <property type="evidence" value="ECO:0007669"/>
    <property type="project" value="UniProtKB-KW"/>
</dbReference>
<dbReference type="PANTHER" id="PTHR23416:SF78">
    <property type="entry name" value="LIPOPOLYSACCHARIDE BIOSYNTHESIS O-ACETYL TRANSFERASE WBBJ-RELATED"/>
    <property type="match status" value="1"/>
</dbReference>
<reference evidence="4 5" key="1">
    <citation type="journal article" date="2017" name="Environ. Sci. Technol.">
        <title>Organohalide Respiration with Chlorinated Ethenes under Low pH Conditions.</title>
        <authorList>
            <person name="Yang Y."/>
            <person name="Capiro N.L."/>
            <person name="Marcet T.F."/>
            <person name="Yan J."/>
            <person name="Pennell K.D."/>
            <person name="Loffler F.E."/>
        </authorList>
    </citation>
    <scope>NUCLEOTIDE SEQUENCE [LARGE SCALE GENOMIC DNA]</scope>
    <source>
        <strain evidence="4 5">ACSDCE</strain>
    </source>
</reference>
<dbReference type="CDD" id="cd04647">
    <property type="entry name" value="LbH_MAT_like"/>
    <property type="match status" value="1"/>
</dbReference>
<name>A0A858KBQ9_9BACT</name>
<dbReference type="AlphaFoldDB" id="A0A858KBQ9"/>
<sequence>MFPITSHGLEYISIGNNFNACSRLRLEAYSKPLDGFNIPELIICNNVSINYDCHIGCVNKILIGNNVLIASKVLIIDHFHGKTTIESLKLPPNLRKITSKGPVIIEDNVWIGEGVAIMPNVRIGKNTIIGANAVVTKDIPANSIVGGNPARIIKSV</sequence>
<evidence type="ECO:0000256" key="3">
    <source>
        <dbReference type="ARBA" id="ARBA00023315"/>
    </source>
</evidence>
<evidence type="ECO:0000313" key="5">
    <source>
        <dbReference type="Proteomes" id="UP000502831"/>
    </source>
</evidence>
<dbReference type="InterPro" id="IPR018357">
    <property type="entry name" value="Hexapep_transf_CS"/>
</dbReference>
<dbReference type="SUPFAM" id="SSF51161">
    <property type="entry name" value="Trimeric LpxA-like enzymes"/>
    <property type="match status" value="1"/>
</dbReference>
<evidence type="ECO:0000256" key="1">
    <source>
        <dbReference type="ARBA" id="ARBA00022679"/>
    </source>
</evidence>
<dbReference type="PANTHER" id="PTHR23416">
    <property type="entry name" value="SIALIC ACID SYNTHASE-RELATED"/>
    <property type="match status" value="1"/>
</dbReference>
<dbReference type="Gene3D" id="2.160.10.10">
    <property type="entry name" value="Hexapeptide repeat proteins"/>
    <property type="match status" value="1"/>
</dbReference>
<keyword evidence="2" id="KW-0677">Repeat</keyword>
<dbReference type="InterPro" id="IPR011004">
    <property type="entry name" value="Trimer_LpxA-like_sf"/>
</dbReference>
<evidence type="ECO:0000256" key="2">
    <source>
        <dbReference type="ARBA" id="ARBA00022737"/>
    </source>
</evidence>
<keyword evidence="3 4" id="KW-0012">Acyltransferase</keyword>
<evidence type="ECO:0000313" key="4">
    <source>
        <dbReference type="EMBL" id="QIR75390.2"/>
    </source>
</evidence>
<protein>
    <submittedName>
        <fullName evidence="4">Acyltransferase</fullName>
    </submittedName>
</protein>
<keyword evidence="1" id="KW-0808">Transferase</keyword>
<dbReference type="PROSITE" id="PS00101">
    <property type="entry name" value="HEXAPEP_TRANSFERASES"/>
    <property type="match status" value="1"/>
</dbReference>
<dbReference type="Proteomes" id="UP000502831">
    <property type="component" value="Chromosome"/>
</dbReference>
<dbReference type="Pfam" id="PF00132">
    <property type="entry name" value="Hexapep"/>
    <property type="match status" value="1"/>
</dbReference>
<organism evidence="4 5">
    <name type="scientific">Sulfurospirillum diekertiae</name>
    <dbReference type="NCBI Taxonomy" id="1854492"/>
    <lineage>
        <taxon>Bacteria</taxon>
        <taxon>Pseudomonadati</taxon>
        <taxon>Campylobacterota</taxon>
        <taxon>Epsilonproteobacteria</taxon>
        <taxon>Campylobacterales</taxon>
        <taxon>Sulfurospirillaceae</taxon>
        <taxon>Sulfurospirillum</taxon>
    </lineage>
</organism>
<dbReference type="EMBL" id="CP039734">
    <property type="protein sequence ID" value="QIR75390.2"/>
    <property type="molecule type" value="Genomic_DNA"/>
</dbReference>
<dbReference type="InterPro" id="IPR001451">
    <property type="entry name" value="Hexapep"/>
</dbReference>
<dbReference type="InterPro" id="IPR051159">
    <property type="entry name" value="Hexapeptide_acetyltransf"/>
</dbReference>
<accession>A0A858KBQ9</accession>
<gene>
    <name evidence="4" type="ORF">FA584_03870</name>
</gene>